<comment type="caution">
    <text evidence="11">The sequence shown here is derived from an EMBL/GenBank/DDBJ whole genome shotgun (WGS) entry which is preliminary data.</text>
</comment>
<proteinExistence type="inferred from homology"/>
<evidence type="ECO:0000256" key="4">
    <source>
        <dbReference type="ARBA" id="ARBA00022448"/>
    </source>
</evidence>
<dbReference type="GO" id="GO:0015628">
    <property type="term" value="P:protein secretion by the type II secretion system"/>
    <property type="evidence" value="ECO:0007669"/>
    <property type="project" value="InterPro"/>
</dbReference>
<keyword evidence="9" id="KW-0472">Membrane</keyword>
<keyword evidence="4" id="KW-0813">Transport</keyword>
<sequence>MAFIAVVTVVLTILVLLPAAWVTPLCARYTQGRVALVDVTGSLWRGSAVLVLAPGGLPDASLPAGSDDVMAPGSAALKAARLPYRVLWHAAFWPLFAGEVRLDVREDSPLSQNVRIVAGMNGVTVHAGGIAVPVSLLNGLGAPFNTLDLQGETRLEWTDWRLLRTGAYGQMTVLLDNMSSSISRVRPLGSYRVHLQATGNGVRLQLATETGPLFLSGSGEGNGEGFQFTGQARAEGPAQANLVSGLLPLLGPKIESNTVALRFP</sequence>
<dbReference type="InterPro" id="IPR022792">
    <property type="entry name" value="T2SS_protein-GspN"/>
</dbReference>
<evidence type="ECO:0000256" key="8">
    <source>
        <dbReference type="ARBA" id="ARBA00022927"/>
    </source>
</evidence>
<dbReference type="Pfam" id="PF01203">
    <property type="entry name" value="T2SSN"/>
    <property type="match status" value="1"/>
</dbReference>
<evidence type="ECO:0000256" key="10">
    <source>
        <dbReference type="ARBA" id="ARBA00030772"/>
    </source>
</evidence>
<dbReference type="AlphaFoldDB" id="A0A0F5K396"/>
<evidence type="ECO:0000313" key="12">
    <source>
        <dbReference type="Proteomes" id="UP000033618"/>
    </source>
</evidence>
<evidence type="ECO:0000313" key="11">
    <source>
        <dbReference type="EMBL" id="KKB64543.1"/>
    </source>
</evidence>
<accession>A0A0F5K396</accession>
<keyword evidence="7" id="KW-0812">Transmembrane</keyword>
<evidence type="ECO:0000256" key="2">
    <source>
        <dbReference type="ARBA" id="ARBA00007208"/>
    </source>
</evidence>
<dbReference type="GO" id="GO:0005886">
    <property type="term" value="C:plasma membrane"/>
    <property type="evidence" value="ECO:0007669"/>
    <property type="project" value="UniProtKB-SubCell"/>
</dbReference>
<comment type="subcellular location">
    <subcellularLocation>
        <location evidence="1">Cell inner membrane</location>
    </subcellularLocation>
</comment>
<evidence type="ECO:0000256" key="5">
    <source>
        <dbReference type="ARBA" id="ARBA00022475"/>
    </source>
</evidence>
<gene>
    <name evidence="11" type="ORF">WM40_06055</name>
</gene>
<reference evidence="11 12" key="1">
    <citation type="submission" date="2015-03" db="EMBL/GenBank/DDBJ databases">
        <title>Draft Genome Sequence of Burkholderia andropogonis type strain ICMP2807, isolated from Sorghum bicolor.</title>
        <authorList>
            <person name="Lopes-Santos L."/>
            <person name="Castro D.B."/>
            <person name="Ottoboni L.M."/>
            <person name="Park D."/>
            <person name="Weirc B.S."/>
            <person name="Destefano S.A."/>
        </authorList>
    </citation>
    <scope>NUCLEOTIDE SEQUENCE [LARGE SCALE GENOMIC DNA]</scope>
    <source>
        <strain evidence="11 12">ICMP2807</strain>
    </source>
</reference>
<dbReference type="RefSeq" id="WP_046152470.1">
    <property type="nucleotide sequence ID" value="NZ_CADFGU010000008.1"/>
</dbReference>
<evidence type="ECO:0000256" key="7">
    <source>
        <dbReference type="ARBA" id="ARBA00022692"/>
    </source>
</evidence>
<comment type="similarity">
    <text evidence="2">Belongs to the GSP N family.</text>
</comment>
<dbReference type="GO" id="GO:0015627">
    <property type="term" value="C:type II protein secretion system complex"/>
    <property type="evidence" value="ECO:0007669"/>
    <property type="project" value="InterPro"/>
</dbReference>
<evidence type="ECO:0000256" key="3">
    <source>
        <dbReference type="ARBA" id="ARBA00021563"/>
    </source>
</evidence>
<organism evidence="11 12">
    <name type="scientific">Robbsia andropogonis</name>
    <dbReference type="NCBI Taxonomy" id="28092"/>
    <lineage>
        <taxon>Bacteria</taxon>
        <taxon>Pseudomonadati</taxon>
        <taxon>Pseudomonadota</taxon>
        <taxon>Betaproteobacteria</taxon>
        <taxon>Burkholderiales</taxon>
        <taxon>Burkholderiaceae</taxon>
        <taxon>Robbsia</taxon>
    </lineage>
</organism>
<evidence type="ECO:0000256" key="9">
    <source>
        <dbReference type="ARBA" id="ARBA00023136"/>
    </source>
</evidence>
<keyword evidence="6" id="KW-0997">Cell inner membrane</keyword>
<dbReference type="OrthoDB" id="8772682at2"/>
<dbReference type="EMBL" id="LAQU01000004">
    <property type="protein sequence ID" value="KKB64543.1"/>
    <property type="molecule type" value="Genomic_DNA"/>
</dbReference>
<evidence type="ECO:0000256" key="6">
    <source>
        <dbReference type="ARBA" id="ARBA00022519"/>
    </source>
</evidence>
<dbReference type="PATRIC" id="fig|28092.6.peg.1439"/>
<keyword evidence="8" id="KW-0653">Protein transport</keyword>
<protein>
    <recommendedName>
        <fullName evidence="3">Type II secretion system protein N</fullName>
    </recommendedName>
    <alternativeName>
        <fullName evidence="10">General secretion pathway protein N</fullName>
    </alternativeName>
</protein>
<evidence type="ECO:0000256" key="1">
    <source>
        <dbReference type="ARBA" id="ARBA00004533"/>
    </source>
</evidence>
<name>A0A0F5K396_9BURK</name>
<keyword evidence="5" id="KW-1003">Cell membrane</keyword>
<dbReference type="Proteomes" id="UP000033618">
    <property type="component" value="Unassembled WGS sequence"/>
</dbReference>
<keyword evidence="12" id="KW-1185">Reference proteome</keyword>